<feature type="chain" id="PRO_5035477569" description="3-carboxymuconate cyclase" evidence="1">
    <location>
        <begin position="16"/>
        <end position="375"/>
    </location>
</feature>
<dbReference type="EMBL" id="JAGPNK010000012">
    <property type="protein sequence ID" value="KAH7310570.1"/>
    <property type="molecule type" value="Genomic_DNA"/>
</dbReference>
<evidence type="ECO:0000256" key="1">
    <source>
        <dbReference type="SAM" id="SignalP"/>
    </source>
</evidence>
<accession>A0A8K0SF39</accession>
<dbReference type="InterPro" id="IPR011048">
    <property type="entry name" value="Haem_d1_sf"/>
</dbReference>
<dbReference type="AlphaFoldDB" id="A0A8K0SF39"/>
<dbReference type="Proteomes" id="UP000813444">
    <property type="component" value="Unassembled WGS sequence"/>
</dbReference>
<keyword evidence="1" id="KW-0732">Signal</keyword>
<dbReference type="Gene3D" id="2.130.10.10">
    <property type="entry name" value="YVTN repeat-like/Quinoprotein amine dehydrogenase"/>
    <property type="match status" value="1"/>
</dbReference>
<gene>
    <name evidence="2" type="ORF">B0I35DRAFT_452990</name>
</gene>
<dbReference type="InterPro" id="IPR015943">
    <property type="entry name" value="WD40/YVTN_repeat-like_dom_sf"/>
</dbReference>
<keyword evidence="3" id="KW-1185">Reference proteome</keyword>
<sequence length="375" mass="39178">MKFLLLLASCAFALPQNKPAGALYFLDSDPAGASVVSLPIRQNGLLGHPSRTSTGGLGLIGNNMNGPVTVDPVFSQGAVTIKGNRLFTVNPGSNTLAYFRIPRNDPTHPVLIDTIDTQGTVPNTVAYSDKNKLACVANTGSKPGVQCFRVSDCSSLQAVGGFKPLPVLNQTTPLLGPANTVSQVLFNPSETALFVTIKGDGTNDGFIFAYPVVDGQVQETPVQSRPAGVPVTFGFNFVTDSLAVVATPAYGAAFVDIGADFTATVSTQVRVPGQRAVCWTAFAEATQSTYLLDAGVAALTTVDPQTRAIARTVPGIPTANGYFDGVVGGTKLYALQASSGITIFDIQNRSNGPFTVDLTSFGNRASWIGMAVYMN</sequence>
<evidence type="ECO:0000313" key="3">
    <source>
        <dbReference type="Proteomes" id="UP000813444"/>
    </source>
</evidence>
<proteinExistence type="predicted"/>
<dbReference type="OrthoDB" id="10006285at2759"/>
<evidence type="ECO:0008006" key="4">
    <source>
        <dbReference type="Google" id="ProtNLM"/>
    </source>
</evidence>
<comment type="caution">
    <text evidence="2">The sequence shown here is derived from an EMBL/GenBank/DDBJ whole genome shotgun (WGS) entry which is preliminary data.</text>
</comment>
<protein>
    <recommendedName>
        <fullName evidence="4">3-carboxymuconate cyclase</fullName>
    </recommendedName>
</protein>
<feature type="signal peptide" evidence="1">
    <location>
        <begin position="1"/>
        <end position="15"/>
    </location>
</feature>
<evidence type="ECO:0000313" key="2">
    <source>
        <dbReference type="EMBL" id="KAH7310570.1"/>
    </source>
</evidence>
<name>A0A8K0SF39_9HYPO</name>
<dbReference type="SUPFAM" id="SSF51004">
    <property type="entry name" value="C-terminal (heme d1) domain of cytochrome cd1-nitrite reductase"/>
    <property type="match status" value="1"/>
</dbReference>
<organism evidence="2 3">
    <name type="scientific">Stachybotrys elegans</name>
    <dbReference type="NCBI Taxonomy" id="80388"/>
    <lineage>
        <taxon>Eukaryota</taxon>
        <taxon>Fungi</taxon>
        <taxon>Dikarya</taxon>
        <taxon>Ascomycota</taxon>
        <taxon>Pezizomycotina</taxon>
        <taxon>Sordariomycetes</taxon>
        <taxon>Hypocreomycetidae</taxon>
        <taxon>Hypocreales</taxon>
        <taxon>Stachybotryaceae</taxon>
        <taxon>Stachybotrys</taxon>
    </lineage>
</organism>
<reference evidence="2" key="1">
    <citation type="journal article" date="2021" name="Nat. Commun.">
        <title>Genetic determinants of endophytism in the Arabidopsis root mycobiome.</title>
        <authorList>
            <person name="Mesny F."/>
            <person name="Miyauchi S."/>
            <person name="Thiergart T."/>
            <person name="Pickel B."/>
            <person name="Atanasova L."/>
            <person name="Karlsson M."/>
            <person name="Huettel B."/>
            <person name="Barry K.W."/>
            <person name="Haridas S."/>
            <person name="Chen C."/>
            <person name="Bauer D."/>
            <person name="Andreopoulos W."/>
            <person name="Pangilinan J."/>
            <person name="LaButti K."/>
            <person name="Riley R."/>
            <person name="Lipzen A."/>
            <person name="Clum A."/>
            <person name="Drula E."/>
            <person name="Henrissat B."/>
            <person name="Kohler A."/>
            <person name="Grigoriev I.V."/>
            <person name="Martin F.M."/>
            <person name="Hacquard S."/>
        </authorList>
    </citation>
    <scope>NUCLEOTIDE SEQUENCE</scope>
    <source>
        <strain evidence="2">MPI-CAGE-CH-0235</strain>
    </source>
</reference>